<dbReference type="EMBL" id="VVIQ01000003">
    <property type="protein sequence ID" value="MUL27428.1"/>
    <property type="molecule type" value="Genomic_DNA"/>
</dbReference>
<organism evidence="1 2">
    <name type="scientific">Prevotella vespertina</name>
    <dbReference type="NCBI Taxonomy" id="2608404"/>
    <lineage>
        <taxon>Bacteria</taxon>
        <taxon>Pseudomonadati</taxon>
        <taxon>Bacteroidota</taxon>
        <taxon>Bacteroidia</taxon>
        <taxon>Bacteroidales</taxon>
        <taxon>Prevotellaceae</taxon>
        <taxon>Prevotella</taxon>
    </lineage>
</organism>
<gene>
    <name evidence="1" type="ORF">F0475_03700</name>
</gene>
<name>A0A7C9HDH8_9BACT</name>
<evidence type="ECO:0000313" key="1">
    <source>
        <dbReference type="EMBL" id="MUL27428.1"/>
    </source>
</evidence>
<protein>
    <submittedName>
        <fullName evidence="1">Uncharacterized protein</fullName>
    </submittedName>
</protein>
<dbReference type="RefSeq" id="WP_155715430.1">
    <property type="nucleotide sequence ID" value="NZ_VVIQ01000003.1"/>
</dbReference>
<dbReference type="AlphaFoldDB" id="A0A7C9HDH8"/>
<proteinExistence type="predicted"/>
<accession>A0A7C9HDH8</accession>
<reference evidence="1 2" key="1">
    <citation type="submission" date="2019-09" db="EMBL/GenBank/DDBJ databases">
        <title>Prevotella A2879 sp. nov., isolated from an abscess of a patient.</title>
        <authorList>
            <person name="Buhl M."/>
            <person name="Oberhettinger P."/>
        </authorList>
    </citation>
    <scope>NUCLEOTIDE SEQUENCE [LARGE SCALE GENOMIC DNA]</scope>
    <source>
        <strain evidence="1 2">A2879</strain>
    </source>
</reference>
<dbReference type="Proteomes" id="UP000482295">
    <property type="component" value="Unassembled WGS sequence"/>
</dbReference>
<evidence type="ECO:0000313" key="2">
    <source>
        <dbReference type="Proteomes" id="UP000482295"/>
    </source>
</evidence>
<keyword evidence="2" id="KW-1185">Reference proteome</keyword>
<comment type="caution">
    <text evidence="1">The sequence shown here is derived from an EMBL/GenBank/DDBJ whole genome shotgun (WGS) entry which is preliminary data.</text>
</comment>
<sequence>MDSILFKIVLLNKKVNLKTPLIMSLKNIKRIINYCVLIIGIGVWGACNSKTQHVLVPVDNVRSYKLSENHDTTTIIEERKEDSQEVIKFYQEGREVFTSSYGGHKELLMSTTEMLDTIYSGDTYYREHRIQIKKENSNLFSTSIYHIDVKPVLVLTIYYDHSYNIKAIRNWLVYTTYKSEHAE</sequence>